<comment type="similarity">
    <text evidence="1">Belongs to the transferase hexapeptide repeat family.</text>
</comment>
<dbReference type="Proteomes" id="UP001388673">
    <property type="component" value="Unassembled WGS sequence"/>
</dbReference>
<dbReference type="InterPro" id="IPR051159">
    <property type="entry name" value="Hexapeptide_acetyltransf"/>
</dbReference>
<keyword evidence="5" id="KW-1185">Reference proteome</keyword>
<accession>A0AAW0Z0M8</accession>
<name>A0AAW0Z0M8_9TREE</name>
<dbReference type="CDD" id="cd03357">
    <property type="entry name" value="LbH_MAT_GAT"/>
    <property type="match status" value="1"/>
</dbReference>
<feature type="domain" description="Maltose/galactoside acetyltransferase" evidence="3">
    <location>
        <begin position="23"/>
        <end position="74"/>
    </location>
</feature>
<evidence type="ECO:0000313" key="4">
    <source>
        <dbReference type="EMBL" id="KAK8861193.1"/>
    </source>
</evidence>
<dbReference type="GO" id="GO:0016407">
    <property type="term" value="F:acetyltransferase activity"/>
    <property type="evidence" value="ECO:0007669"/>
    <property type="project" value="InterPro"/>
</dbReference>
<dbReference type="RefSeq" id="XP_066803818.1">
    <property type="nucleotide sequence ID" value="XM_066945129.1"/>
</dbReference>
<dbReference type="SMART" id="SM01266">
    <property type="entry name" value="Mac"/>
    <property type="match status" value="1"/>
</dbReference>
<dbReference type="InterPro" id="IPR018357">
    <property type="entry name" value="Hexapep_transf_CS"/>
</dbReference>
<evidence type="ECO:0000259" key="3">
    <source>
        <dbReference type="SMART" id="SM01266"/>
    </source>
</evidence>
<dbReference type="PANTHER" id="PTHR23416">
    <property type="entry name" value="SIALIC ACID SYNTHASE-RELATED"/>
    <property type="match status" value="1"/>
</dbReference>
<protein>
    <recommendedName>
        <fullName evidence="3">Maltose/galactoside acetyltransferase domain-containing protein</fullName>
    </recommendedName>
</protein>
<organism evidence="4 5">
    <name type="scientific">Kwoniella newhampshirensis</name>
    <dbReference type="NCBI Taxonomy" id="1651941"/>
    <lineage>
        <taxon>Eukaryota</taxon>
        <taxon>Fungi</taxon>
        <taxon>Dikarya</taxon>
        <taxon>Basidiomycota</taxon>
        <taxon>Agaricomycotina</taxon>
        <taxon>Tremellomycetes</taxon>
        <taxon>Tremellales</taxon>
        <taxon>Cryptococcaceae</taxon>
        <taxon>Kwoniella</taxon>
    </lineage>
</organism>
<evidence type="ECO:0000256" key="2">
    <source>
        <dbReference type="ARBA" id="ARBA00022679"/>
    </source>
</evidence>
<reference evidence="4 5" key="1">
    <citation type="journal article" date="2024" name="bioRxiv">
        <title>Comparative genomics of Cryptococcus and Kwoniella reveals pathogenesis evolution and contrasting karyotype dynamics via intercentromeric recombination or chromosome fusion.</title>
        <authorList>
            <person name="Coelho M.A."/>
            <person name="David-Palma M."/>
            <person name="Shea T."/>
            <person name="Bowers K."/>
            <person name="McGinley-Smith S."/>
            <person name="Mohammad A.W."/>
            <person name="Gnirke A."/>
            <person name="Yurkov A.M."/>
            <person name="Nowrousian M."/>
            <person name="Sun S."/>
            <person name="Cuomo C.A."/>
            <person name="Heitman J."/>
        </authorList>
    </citation>
    <scope>NUCLEOTIDE SEQUENCE [LARGE SCALE GENOMIC DNA]</scope>
    <source>
        <strain evidence="4 5">CBS 13917</strain>
    </source>
</reference>
<keyword evidence="2" id="KW-0808">Transferase</keyword>
<dbReference type="EMBL" id="JBCAWK010000004">
    <property type="protein sequence ID" value="KAK8861193.1"/>
    <property type="molecule type" value="Genomic_DNA"/>
</dbReference>
<comment type="caution">
    <text evidence="4">The sequence shown here is derived from an EMBL/GenBank/DDBJ whole genome shotgun (WGS) entry which is preliminary data.</text>
</comment>
<dbReference type="AlphaFoldDB" id="A0AAW0Z0M8"/>
<evidence type="ECO:0000256" key="1">
    <source>
        <dbReference type="ARBA" id="ARBA00007274"/>
    </source>
</evidence>
<evidence type="ECO:0000313" key="5">
    <source>
        <dbReference type="Proteomes" id="UP001388673"/>
    </source>
</evidence>
<dbReference type="GeneID" id="92179271"/>
<proteinExistence type="inferred from homology"/>
<sequence>MSSSAAKKPGPPSLQDGESYTQFELMIAGKPYLAGDKYLCRLRDEQADTLWTINQERNTDKRMALYKSFVNMKEGKVAIMTPFTCEYGFNITFGDDVYIGPNCQFLDVCPIIIGDRTMIAANCQLYTPTHPLAPEERNGLQGPEWAKPITIGHDCWLGGGVILVPGITVGDGAVIGAGSVVTKNVEARSVVAGNPARVVKRIAADGTVRSVP</sequence>
<dbReference type="InterPro" id="IPR001451">
    <property type="entry name" value="Hexapep"/>
</dbReference>
<dbReference type="SUPFAM" id="SSF51161">
    <property type="entry name" value="Trimeric LpxA-like enzymes"/>
    <property type="match status" value="1"/>
</dbReference>
<dbReference type="Gene3D" id="2.160.10.10">
    <property type="entry name" value="Hexapeptide repeat proteins"/>
    <property type="match status" value="1"/>
</dbReference>
<dbReference type="InterPro" id="IPR024688">
    <property type="entry name" value="Mac_dom"/>
</dbReference>
<dbReference type="InterPro" id="IPR011004">
    <property type="entry name" value="Trimer_LpxA-like_sf"/>
</dbReference>
<gene>
    <name evidence="4" type="ORF">IAR55_002012</name>
</gene>
<dbReference type="Pfam" id="PF12464">
    <property type="entry name" value="Mac"/>
    <property type="match status" value="1"/>
</dbReference>
<dbReference type="PROSITE" id="PS00101">
    <property type="entry name" value="HEXAPEP_TRANSFERASES"/>
    <property type="match status" value="1"/>
</dbReference>
<dbReference type="KEGG" id="kne:92179271"/>
<dbReference type="Pfam" id="PF14602">
    <property type="entry name" value="Hexapep_2"/>
    <property type="match status" value="2"/>
</dbReference>
<dbReference type="PANTHER" id="PTHR23416:SF23">
    <property type="entry name" value="ACETYLTRANSFERASE C18B11.09C-RELATED"/>
    <property type="match status" value="1"/>
</dbReference>
<dbReference type="GO" id="GO:0008374">
    <property type="term" value="F:O-acyltransferase activity"/>
    <property type="evidence" value="ECO:0007669"/>
    <property type="project" value="TreeGrafter"/>
</dbReference>